<dbReference type="InterPro" id="IPR058240">
    <property type="entry name" value="rSAM_sf"/>
</dbReference>
<feature type="domain" description="Radical SAM core" evidence="9">
    <location>
        <begin position="186"/>
        <end position="414"/>
    </location>
</feature>
<dbReference type="Pfam" id="PF02310">
    <property type="entry name" value="B12-binding"/>
    <property type="match status" value="1"/>
</dbReference>
<dbReference type="InterPro" id="IPR006158">
    <property type="entry name" value="Cobalamin-bd"/>
</dbReference>
<dbReference type="InterPro" id="IPR036724">
    <property type="entry name" value="Cobalamin-bd_sf"/>
</dbReference>
<dbReference type="PANTHER" id="PTHR43409:SF7">
    <property type="entry name" value="BLL1977 PROTEIN"/>
    <property type="match status" value="1"/>
</dbReference>
<keyword evidence="6" id="KW-0408">Iron</keyword>
<dbReference type="PROSITE" id="PS51332">
    <property type="entry name" value="B12_BINDING"/>
    <property type="match status" value="1"/>
</dbReference>
<comment type="cofactor">
    <cofactor evidence="1">
        <name>[4Fe-4S] cluster</name>
        <dbReference type="ChEBI" id="CHEBI:49883"/>
    </cofactor>
</comment>
<evidence type="ECO:0000313" key="10">
    <source>
        <dbReference type="EMBL" id="KKO20530.1"/>
    </source>
</evidence>
<keyword evidence="4" id="KW-0949">S-adenosyl-L-methionine</keyword>
<keyword evidence="3" id="KW-0808">Transferase</keyword>
<evidence type="ECO:0000256" key="6">
    <source>
        <dbReference type="ARBA" id="ARBA00023004"/>
    </source>
</evidence>
<dbReference type="GO" id="GO:0051539">
    <property type="term" value="F:4 iron, 4 sulfur cluster binding"/>
    <property type="evidence" value="ECO:0007669"/>
    <property type="project" value="UniProtKB-KW"/>
</dbReference>
<gene>
    <name evidence="10" type="ORF">BROFUL_00752</name>
</gene>
<keyword evidence="11" id="KW-1185">Reference proteome</keyword>
<accession>A0A0M2UY89</accession>
<reference evidence="10 11" key="1">
    <citation type="journal article" date="2013" name="BMC Microbiol.">
        <title>Identification of the type II cytochrome c maturation pathway in anammox bacteria by comparative genomics.</title>
        <authorList>
            <person name="Ferousi C."/>
            <person name="Speth D.R."/>
            <person name="Reimann J."/>
            <person name="Op den Camp H.J."/>
            <person name="Allen J.W."/>
            <person name="Keltjens J.T."/>
            <person name="Jetten M.S."/>
        </authorList>
    </citation>
    <scope>NUCLEOTIDE SEQUENCE [LARGE SCALE GENOMIC DNA]</scope>
    <source>
        <strain evidence="10">RU1</strain>
    </source>
</reference>
<evidence type="ECO:0000256" key="3">
    <source>
        <dbReference type="ARBA" id="ARBA00022679"/>
    </source>
</evidence>
<evidence type="ECO:0000259" key="8">
    <source>
        <dbReference type="PROSITE" id="PS51332"/>
    </source>
</evidence>
<evidence type="ECO:0000259" key="9">
    <source>
        <dbReference type="PROSITE" id="PS51918"/>
    </source>
</evidence>
<comment type="caution">
    <text evidence="10">The sequence shown here is derived from an EMBL/GenBank/DDBJ whole genome shotgun (WGS) entry which is preliminary data.</text>
</comment>
<dbReference type="InterPro" id="IPR023404">
    <property type="entry name" value="rSAM_horseshoe"/>
</dbReference>
<dbReference type="Gene3D" id="3.80.30.20">
    <property type="entry name" value="tm_1862 like domain"/>
    <property type="match status" value="1"/>
</dbReference>
<evidence type="ECO:0000256" key="1">
    <source>
        <dbReference type="ARBA" id="ARBA00001966"/>
    </source>
</evidence>
<dbReference type="Gene3D" id="3.40.50.280">
    <property type="entry name" value="Cobalamin-binding domain"/>
    <property type="match status" value="1"/>
</dbReference>
<dbReference type="AlphaFoldDB" id="A0A0M2UY89"/>
<dbReference type="SUPFAM" id="SSF52242">
    <property type="entry name" value="Cobalamin (vitamin B12)-binding domain"/>
    <property type="match status" value="1"/>
</dbReference>
<dbReference type="PROSITE" id="PS51918">
    <property type="entry name" value="RADICAL_SAM"/>
    <property type="match status" value="1"/>
</dbReference>
<dbReference type="PANTHER" id="PTHR43409">
    <property type="entry name" value="ANAEROBIC MAGNESIUM-PROTOPORPHYRIN IX MONOMETHYL ESTER CYCLASE-RELATED"/>
    <property type="match status" value="1"/>
</dbReference>
<evidence type="ECO:0000256" key="2">
    <source>
        <dbReference type="ARBA" id="ARBA00022603"/>
    </source>
</evidence>
<dbReference type="SFLD" id="SFLDG01082">
    <property type="entry name" value="B12-binding_domain_containing"/>
    <property type="match status" value="1"/>
</dbReference>
<feature type="domain" description="B12-binding" evidence="8">
    <location>
        <begin position="1"/>
        <end position="144"/>
    </location>
</feature>
<protein>
    <submittedName>
        <fullName evidence="10">Uncharacterized protein</fullName>
    </submittedName>
</protein>
<dbReference type="GO" id="GO:0046872">
    <property type="term" value="F:metal ion binding"/>
    <property type="evidence" value="ECO:0007669"/>
    <property type="project" value="UniProtKB-KW"/>
</dbReference>
<keyword evidence="5" id="KW-0479">Metal-binding</keyword>
<dbReference type="InterPro" id="IPR051198">
    <property type="entry name" value="BchE-like"/>
</dbReference>
<name>A0A0M2UY89_9BACT</name>
<keyword evidence="2" id="KW-0489">Methyltransferase</keyword>
<keyword evidence="7" id="KW-0411">Iron-sulfur</keyword>
<proteinExistence type="predicted"/>
<dbReference type="InterPro" id="IPR007197">
    <property type="entry name" value="rSAM"/>
</dbReference>
<organism evidence="10 11">
    <name type="scientific">Candidatus Brocadia fulgida</name>
    <dbReference type="NCBI Taxonomy" id="380242"/>
    <lineage>
        <taxon>Bacteria</taxon>
        <taxon>Pseudomonadati</taxon>
        <taxon>Planctomycetota</taxon>
        <taxon>Candidatus Brocadiia</taxon>
        <taxon>Candidatus Brocadiales</taxon>
        <taxon>Candidatus Brocadiaceae</taxon>
        <taxon>Candidatus Brocadia</taxon>
    </lineage>
</organism>
<dbReference type="EMBL" id="LAQJ01000095">
    <property type="protein sequence ID" value="KKO20530.1"/>
    <property type="molecule type" value="Genomic_DNA"/>
</dbReference>
<dbReference type="InterPro" id="IPR034466">
    <property type="entry name" value="Methyltransferase_Class_B"/>
</dbReference>
<dbReference type="Proteomes" id="UP000034954">
    <property type="component" value="Unassembled WGS sequence"/>
</dbReference>
<dbReference type="SUPFAM" id="SSF102114">
    <property type="entry name" value="Radical SAM enzymes"/>
    <property type="match status" value="1"/>
</dbReference>
<dbReference type="SFLD" id="SFLDG01123">
    <property type="entry name" value="methyltransferase_(Class_B)"/>
    <property type="match status" value="1"/>
</dbReference>
<evidence type="ECO:0000256" key="4">
    <source>
        <dbReference type="ARBA" id="ARBA00022691"/>
    </source>
</evidence>
<evidence type="ECO:0000256" key="7">
    <source>
        <dbReference type="ARBA" id="ARBA00023014"/>
    </source>
</evidence>
<dbReference type="SFLD" id="SFLDS00029">
    <property type="entry name" value="Radical_SAM"/>
    <property type="match status" value="1"/>
</dbReference>
<dbReference type="Pfam" id="PF04055">
    <property type="entry name" value="Radical_SAM"/>
    <property type="match status" value="1"/>
</dbReference>
<dbReference type="GO" id="GO:0031419">
    <property type="term" value="F:cobalamin binding"/>
    <property type="evidence" value="ECO:0007669"/>
    <property type="project" value="InterPro"/>
</dbReference>
<dbReference type="CDD" id="cd01335">
    <property type="entry name" value="Radical_SAM"/>
    <property type="match status" value="1"/>
</dbReference>
<dbReference type="GO" id="GO:0003824">
    <property type="term" value="F:catalytic activity"/>
    <property type="evidence" value="ECO:0007669"/>
    <property type="project" value="InterPro"/>
</dbReference>
<dbReference type="SMART" id="SM00729">
    <property type="entry name" value="Elp3"/>
    <property type="match status" value="1"/>
</dbReference>
<dbReference type="CDD" id="cd02068">
    <property type="entry name" value="radical_SAM_B12_BD"/>
    <property type="match status" value="1"/>
</dbReference>
<dbReference type="InterPro" id="IPR006638">
    <property type="entry name" value="Elp3/MiaA/NifB-like_rSAM"/>
</dbReference>
<sequence>MKILLMSMPDCAPHFNAKRWKAPNLAISSIAGNIDGHDVYIADLILRRERIADTVRELIAKYCPDVVGLTAMSFQFSTARRIASLIKTINNNIKTVLGGYHVTLMYREISESEEAAPFDFFIRGEGDLSFNELLEAISGKRIMESVPGLSFRKGDGFIHNSPRSLEDLAKIKIPDRSKRIWKGYQYYGFKLDIVESSRGCVMPCNFCSMDKMYGKTFRRYSVDRILSDISNAKQAGANFIIFSDDNFTLDIKGFESLCDAIADAGHNDIRYIIQASSTGIASSDTLAEKMARAGFRIVFLGIENVSEENLRRMKKGNIIEKTKLAVKRLHEHNIMIVGGMIIGNPNDKEEDIARNYEFFVDLQIDFFADQILTPYPKTGMRDELLNDGLITNTSDYSRYNCFWANIKTNYLGPEELQFLRWKYNKKYASYICTTPAFIKNYPLAYYYRQYFRRPFLRLKNRLFNNNFSEMELYKRDMAGAEAMNTFF</sequence>
<evidence type="ECO:0000256" key="5">
    <source>
        <dbReference type="ARBA" id="ARBA00022723"/>
    </source>
</evidence>
<evidence type="ECO:0000313" key="11">
    <source>
        <dbReference type="Proteomes" id="UP000034954"/>
    </source>
</evidence>